<dbReference type="GO" id="GO:0031369">
    <property type="term" value="F:translation initiation factor binding"/>
    <property type="evidence" value="ECO:0007669"/>
    <property type="project" value="InterPro"/>
</dbReference>
<organism evidence="6 7">
    <name type="scientific">Thelephora terrestris</name>
    <dbReference type="NCBI Taxonomy" id="56493"/>
    <lineage>
        <taxon>Eukaryota</taxon>
        <taxon>Fungi</taxon>
        <taxon>Dikarya</taxon>
        <taxon>Basidiomycota</taxon>
        <taxon>Agaricomycotina</taxon>
        <taxon>Agaricomycetes</taxon>
        <taxon>Thelephorales</taxon>
        <taxon>Thelephoraceae</taxon>
        <taxon>Thelephora</taxon>
    </lineage>
</organism>
<gene>
    <name evidence="6" type="ORF">BJ322DRAFT_1157762</name>
</gene>
<keyword evidence="3 4" id="KW-0648">Protein biosynthesis</keyword>
<dbReference type="GO" id="GO:0001732">
    <property type="term" value="P:formation of cytoplasmic translation initiation complex"/>
    <property type="evidence" value="ECO:0007669"/>
    <property type="project" value="UniProtKB-UniRule"/>
</dbReference>
<dbReference type="HAMAP" id="MF_03005">
    <property type="entry name" value="eIF3f"/>
    <property type="match status" value="1"/>
</dbReference>
<evidence type="ECO:0000256" key="4">
    <source>
        <dbReference type="HAMAP-Rule" id="MF_03005"/>
    </source>
</evidence>
<keyword evidence="6" id="KW-0645">Protease</keyword>
<protein>
    <recommendedName>
        <fullName evidence="4">Eukaryotic translation initiation factor 3 subunit F</fullName>
        <shortName evidence="4">eIF3f</shortName>
    </recommendedName>
</protein>
<dbReference type="Pfam" id="PF01398">
    <property type="entry name" value="JAB"/>
    <property type="match status" value="1"/>
</dbReference>
<keyword evidence="7" id="KW-1185">Reference proteome</keyword>
<dbReference type="CDD" id="cd08064">
    <property type="entry name" value="MPN_eIF3f"/>
    <property type="match status" value="1"/>
</dbReference>
<dbReference type="PROSITE" id="PS50249">
    <property type="entry name" value="MPN"/>
    <property type="match status" value="1"/>
</dbReference>
<keyword evidence="6" id="KW-0378">Hydrolase</keyword>
<proteinExistence type="inferred from homology"/>
<evidence type="ECO:0000256" key="2">
    <source>
        <dbReference type="ARBA" id="ARBA00022540"/>
    </source>
</evidence>
<dbReference type="SMART" id="SM00232">
    <property type="entry name" value="JAB_MPN"/>
    <property type="match status" value="1"/>
</dbReference>
<comment type="subunit">
    <text evidence="4">Component of the eukaryotic translation initiation factor 3 (eIF-3) complex.</text>
</comment>
<accession>A0A9P6HA95</accession>
<dbReference type="Gene3D" id="3.40.140.10">
    <property type="entry name" value="Cytidine Deaminase, domain 2"/>
    <property type="match status" value="1"/>
</dbReference>
<feature type="domain" description="MPN" evidence="5">
    <location>
        <begin position="29"/>
        <end position="164"/>
    </location>
</feature>
<keyword evidence="1 4" id="KW-0963">Cytoplasm</keyword>
<sequence length="301" mass="32195">MSFGRSSAVYIHQQVLGSTTNQAAEISSVTVHPVALFSILDHYLRRKDEQARVIGTLLGTVSDSGEVEVRSSFAVPHSESEQQVAIDGDHHRAMYELHHRINPKEVVIGWYSTGSNLNANSALIQNLYSQETAPLRAVHLAINTGLEESMGGAGVEAYISSPVGVTPKPENCVFVPVPIELRFRETEKSGLDLLASASSAAAGPGVTQPISDLEALEQSIKSVTEMLDRVLAYVRSVLAGEVQGDPAVGRYLLDTFAASTDDLEKGGFSASLQDTLMVSYLANLVRSQAEVSSRLALAATT</sequence>
<dbReference type="Pfam" id="PF13012">
    <property type="entry name" value="MitMem_reg"/>
    <property type="match status" value="1"/>
</dbReference>
<comment type="function">
    <text evidence="4">Component of the eukaryotic translation initiation factor 3 (eIF-3) complex, which is involved in protein synthesis of a specialized repertoire of mRNAs and, together with other initiation factors, stimulates binding of mRNA and methionyl-tRNAi to the 40S ribosome. The eIF-3 complex specifically targets and initiates translation of a subset of mRNAs involved in cell proliferation.</text>
</comment>
<dbReference type="OrthoDB" id="25498at2759"/>
<evidence type="ECO:0000259" key="5">
    <source>
        <dbReference type="PROSITE" id="PS50249"/>
    </source>
</evidence>
<dbReference type="PANTHER" id="PTHR10540:SF6">
    <property type="entry name" value="EUKARYOTIC TRANSLATION INITIATION FACTOR 3 SUBUNIT F"/>
    <property type="match status" value="1"/>
</dbReference>
<dbReference type="GO" id="GO:0003743">
    <property type="term" value="F:translation initiation factor activity"/>
    <property type="evidence" value="ECO:0007669"/>
    <property type="project" value="UniProtKB-UniRule"/>
</dbReference>
<evidence type="ECO:0000256" key="1">
    <source>
        <dbReference type="ARBA" id="ARBA00022490"/>
    </source>
</evidence>
<keyword evidence="2 4" id="KW-0396">Initiation factor</keyword>
<dbReference type="EMBL" id="WIUZ02000011">
    <property type="protein sequence ID" value="KAF9782755.1"/>
    <property type="molecule type" value="Genomic_DNA"/>
</dbReference>
<comment type="subcellular location">
    <subcellularLocation>
        <location evidence="4">Cytoplasm</location>
    </subcellularLocation>
</comment>
<dbReference type="GO" id="GO:0008237">
    <property type="term" value="F:metallopeptidase activity"/>
    <property type="evidence" value="ECO:0007669"/>
    <property type="project" value="InterPro"/>
</dbReference>
<reference evidence="6" key="1">
    <citation type="journal article" date="2020" name="Nat. Commun.">
        <title>Large-scale genome sequencing of mycorrhizal fungi provides insights into the early evolution of symbiotic traits.</title>
        <authorList>
            <person name="Miyauchi S."/>
            <person name="Kiss E."/>
            <person name="Kuo A."/>
            <person name="Drula E."/>
            <person name="Kohler A."/>
            <person name="Sanchez-Garcia M."/>
            <person name="Morin E."/>
            <person name="Andreopoulos B."/>
            <person name="Barry K.W."/>
            <person name="Bonito G."/>
            <person name="Buee M."/>
            <person name="Carver A."/>
            <person name="Chen C."/>
            <person name="Cichocki N."/>
            <person name="Clum A."/>
            <person name="Culley D."/>
            <person name="Crous P.W."/>
            <person name="Fauchery L."/>
            <person name="Girlanda M."/>
            <person name="Hayes R.D."/>
            <person name="Keri Z."/>
            <person name="LaButti K."/>
            <person name="Lipzen A."/>
            <person name="Lombard V."/>
            <person name="Magnuson J."/>
            <person name="Maillard F."/>
            <person name="Murat C."/>
            <person name="Nolan M."/>
            <person name="Ohm R.A."/>
            <person name="Pangilinan J."/>
            <person name="Pereira M.F."/>
            <person name="Perotto S."/>
            <person name="Peter M."/>
            <person name="Pfister S."/>
            <person name="Riley R."/>
            <person name="Sitrit Y."/>
            <person name="Stielow J.B."/>
            <person name="Szollosi G."/>
            <person name="Zifcakova L."/>
            <person name="Stursova M."/>
            <person name="Spatafora J.W."/>
            <person name="Tedersoo L."/>
            <person name="Vaario L.M."/>
            <person name="Yamada A."/>
            <person name="Yan M."/>
            <person name="Wang P."/>
            <person name="Xu J."/>
            <person name="Bruns T."/>
            <person name="Baldrian P."/>
            <person name="Vilgalys R."/>
            <person name="Dunand C."/>
            <person name="Henrissat B."/>
            <person name="Grigoriev I.V."/>
            <person name="Hibbett D."/>
            <person name="Nagy L.G."/>
            <person name="Martin F.M."/>
        </authorList>
    </citation>
    <scope>NUCLEOTIDE SEQUENCE</scope>
    <source>
        <strain evidence="6">UH-Tt-Lm1</strain>
    </source>
</reference>
<dbReference type="GO" id="GO:0006508">
    <property type="term" value="P:proteolysis"/>
    <property type="evidence" value="ECO:0007669"/>
    <property type="project" value="UniProtKB-KW"/>
</dbReference>
<name>A0A9P6HA95_9AGAM</name>
<comment type="caution">
    <text evidence="6">The sequence shown here is derived from an EMBL/GenBank/DDBJ whole genome shotgun (WGS) entry which is preliminary data.</text>
</comment>
<dbReference type="InterPro" id="IPR027531">
    <property type="entry name" value="eIF3f"/>
</dbReference>
<evidence type="ECO:0000313" key="6">
    <source>
        <dbReference type="EMBL" id="KAF9782755.1"/>
    </source>
</evidence>
<reference evidence="6" key="2">
    <citation type="submission" date="2020-11" db="EMBL/GenBank/DDBJ databases">
        <authorList>
            <consortium name="DOE Joint Genome Institute"/>
            <person name="Kuo A."/>
            <person name="Miyauchi S."/>
            <person name="Kiss E."/>
            <person name="Drula E."/>
            <person name="Kohler A."/>
            <person name="Sanchez-Garcia M."/>
            <person name="Andreopoulos B."/>
            <person name="Barry K.W."/>
            <person name="Bonito G."/>
            <person name="Buee M."/>
            <person name="Carver A."/>
            <person name="Chen C."/>
            <person name="Cichocki N."/>
            <person name="Clum A."/>
            <person name="Culley D."/>
            <person name="Crous P.W."/>
            <person name="Fauchery L."/>
            <person name="Girlanda M."/>
            <person name="Hayes R."/>
            <person name="Keri Z."/>
            <person name="Labutti K."/>
            <person name="Lipzen A."/>
            <person name="Lombard V."/>
            <person name="Magnuson J."/>
            <person name="Maillard F."/>
            <person name="Morin E."/>
            <person name="Murat C."/>
            <person name="Nolan M."/>
            <person name="Ohm R."/>
            <person name="Pangilinan J."/>
            <person name="Pereira M."/>
            <person name="Perotto S."/>
            <person name="Peter M."/>
            <person name="Riley R."/>
            <person name="Sitrit Y."/>
            <person name="Stielow B."/>
            <person name="Szollosi G."/>
            <person name="Zifcakova L."/>
            <person name="Stursova M."/>
            <person name="Spatafora J.W."/>
            <person name="Tedersoo L."/>
            <person name="Vaario L.-M."/>
            <person name="Yamada A."/>
            <person name="Yan M."/>
            <person name="Wang P."/>
            <person name="Xu J."/>
            <person name="Bruns T."/>
            <person name="Baldrian P."/>
            <person name="Vilgalys R."/>
            <person name="Henrissat B."/>
            <person name="Grigoriev I.V."/>
            <person name="Hibbett D."/>
            <person name="Nagy L.G."/>
            <person name="Martin F.M."/>
        </authorList>
    </citation>
    <scope>NUCLEOTIDE SEQUENCE</scope>
    <source>
        <strain evidence="6">UH-Tt-Lm1</strain>
    </source>
</reference>
<dbReference type="InterPro" id="IPR024969">
    <property type="entry name" value="EIF3F/CSN6-like_C"/>
</dbReference>
<dbReference type="GO" id="GO:0071541">
    <property type="term" value="C:eukaryotic translation initiation factor 3 complex, eIF3m"/>
    <property type="evidence" value="ECO:0007669"/>
    <property type="project" value="TreeGrafter"/>
</dbReference>
<dbReference type="GO" id="GO:0016282">
    <property type="term" value="C:eukaryotic 43S preinitiation complex"/>
    <property type="evidence" value="ECO:0007669"/>
    <property type="project" value="UniProtKB-UniRule"/>
</dbReference>
<dbReference type="AlphaFoldDB" id="A0A9P6HA95"/>
<dbReference type="InterPro" id="IPR000555">
    <property type="entry name" value="JAMM/MPN+_dom"/>
</dbReference>
<dbReference type="PANTHER" id="PTHR10540">
    <property type="entry name" value="EUKARYOTIC TRANSLATION INITIATION FACTOR 3 SUBUNIT F-RELATED"/>
    <property type="match status" value="1"/>
</dbReference>
<comment type="similarity">
    <text evidence="4">Belongs to the eIF-3 subunit F family.</text>
</comment>
<dbReference type="GO" id="GO:0033290">
    <property type="term" value="C:eukaryotic 48S preinitiation complex"/>
    <property type="evidence" value="ECO:0007669"/>
    <property type="project" value="UniProtKB-UniRule"/>
</dbReference>
<dbReference type="Proteomes" id="UP000736335">
    <property type="component" value="Unassembled WGS sequence"/>
</dbReference>
<dbReference type="InterPro" id="IPR037518">
    <property type="entry name" value="MPN"/>
</dbReference>
<evidence type="ECO:0000313" key="7">
    <source>
        <dbReference type="Proteomes" id="UP000736335"/>
    </source>
</evidence>
<evidence type="ECO:0000256" key="3">
    <source>
        <dbReference type="ARBA" id="ARBA00022917"/>
    </source>
</evidence>